<evidence type="ECO:0000256" key="4">
    <source>
        <dbReference type="ARBA" id="ARBA00023163"/>
    </source>
</evidence>
<reference evidence="7 8" key="1">
    <citation type="submission" date="2016-11" db="EMBL/GenBank/DDBJ databases">
        <authorList>
            <person name="Jaros S."/>
            <person name="Januszkiewicz K."/>
            <person name="Wedrychowicz H."/>
        </authorList>
    </citation>
    <scope>NUCLEOTIDE SEQUENCE [LARGE SCALE GENOMIC DNA]</scope>
    <source>
        <strain evidence="7 8">DSM 46144</strain>
    </source>
</reference>
<dbReference type="Gene3D" id="3.40.50.300">
    <property type="entry name" value="P-loop containing nucleotide triphosphate hydrolases"/>
    <property type="match status" value="1"/>
</dbReference>
<dbReference type="SUPFAM" id="SSF52540">
    <property type="entry name" value="P-loop containing nucleoside triphosphate hydrolases"/>
    <property type="match status" value="1"/>
</dbReference>
<dbReference type="Pfam" id="PF03704">
    <property type="entry name" value="BTAD"/>
    <property type="match status" value="1"/>
</dbReference>
<dbReference type="SMART" id="SM01043">
    <property type="entry name" value="BTAD"/>
    <property type="match status" value="1"/>
</dbReference>
<dbReference type="SUPFAM" id="SSF48452">
    <property type="entry name" value="TPR-like"/>
    <property type="match status" value="1"/>
</dbReference>
<dbReference type="InterPro" id="IPR036388">
    <property type="entry name" value="WH-like_DNA-bd_sf"/>
</dbReference>
<dbReference type="SMART" id="SM00862">
    <property type="entry name" value="Trans_reg_C"/>
    <property type="match status" value="1"/>
</dbReference>
<dbReference type="RefSeq" id="WP_073261050.1">
    <property type="nucleotide sequence ID" value="NZ_FRCS01000010.1"/>
</dbReference>
<dbReference type="InterPro" id="IPR041664">
    <property type="entry name" value="AAA_16"/>
</dbReference>
<dbReference type="Proteomes" id="UP000184440">
    <property type="component" value="Unassembled WGS sequence"/>
</dbReference>
<dbReference type="PROSITE" id="PS51755">
    <property type="entry name" value="OMPR_PHOB"/>
    <property type="match status" value="1"/>
</dbReference>
<keyword evidence="8" id="KW-1185">Reference proteome</keyword>
<comment type="similarity">
    <text evidence="1">Belongs to the AfsR/DnrI/RedD regulatory family.</text>
</comment>
<dbReference type="InterPro" id="IPR051677">
    <property type="entry name" value="AfsR-DnrI-RedD_regulator"/>
</dbReference>
<evidence type="ECO:0000313" key="7">
    <source>
        <dbReference type="EMBL" id="SHN44029.1"/>
    </source>
</evidence>
<name>A0A1M7RD04_9ACTN</name>
<dbReference type="InterPro" id="IPR001867">
    <property type="entry name" value="OmpR/PhoB-type_DNA-bd"/>
</dbReference>
<dbReference type="CDD" id="cd15831">
    <property type="entry name" value="BTAD"/>
    <property type="match status" value="1"/>
</dbReference>
<dbReference type="Gene3D" id="1.10.10.10">
    <property type="entry name" value="Winged helix-like DNA-binding domain superfamily/Winged helix DNA-binding domain"/>
    <property type="match status" value="1"/>
</dbReference>
<dbReference type="STRING" id="134849.SAMN05443668_11024"/>
<dbReference type="GO" id="GO:0000160">
    <property type="term" value="P:phosphorelay signal transduction system"/>
    <property type="evidence" value="ECO:0007669"/>
    <property type="project" value="InterPro"/>
</dbReference>
<evidence type="ECO:0000256" key="1">
    <source>
        <dbReference type="ARBA" id="ARBA00005820"/>
    </source>
</evidence>
<dbReference type="Pfam" id="PF00486">
    <property type="entry name" value="Trans_reg_C"/>
    <property type="match status" value="1"/>
</dbReference>
<dbReference type="InterPro" id="IPR016032">
    <property type="entry name" value="Sig_transdc_resp-reg_C-effctor"/>
</dbReference>
<dbReference type="Pfam" id="PF13191">
    <property type="entry name" value="AAA_16"/>
    <property type="match status" value="1"/>
</dbReference>
<gene>
    <name evidence="7" type="ORF">SAMN05443668_11024</name>
</gene>
<dbReference type="GO" id="GO:0006355">
    <property type="term" value="P:regulation of DNA-templated transcription"/>
    <property type="evidence" value="ECO:0007669"/>
    <property type="project" value="InterPro"/>
</dbReference>
<dbReference type="PRINTS" id="PR00364">
    <property type="entry name" value="DISEASERSIST"/>
</dbReference>
<dbReference type="PANTHER" id="PTHR35807:SF1">
    <property type="entry name" value="TRANSCRIPTIONAL REGULATOR REDD"/>
    <property type="match status" value="1"/>
</dbReference>
<evidence type="ECO:0000256" key="5">
    <source>
        <dbReference type="PROSITE-ProRule" id="PRU01091"/>
    </source>
</evidence>
<evidence type="ECO:0000259" key="6">
    <source>
        <dbReference type="PROSITE" id="PS51755"/>
    </source>
</evidence>
<protein>
    <submittedName>
        <fullName evidence="7">DNA-binding transcriptional activator of the SARP family</fullName>
    </submittedName>
</protein>
<dbReference type="SUPFAM" id="SSF46894">
    <property type="entry name" value="C-terminal effector domain of the bipartite response regulators"/>
    <property type="match status" value="1"/>
</dbReference>
<dbReference type="Gene3D" id="1.25.40.10">
    <property type="entry name" value="Tetratricopeptide repeat domain"/>
    <property type="match status" value="1"/>
</dbReference>
<keyword evidence="2" id="KW-0805">Transcription regulation</keyword>
<keyword evidence="4" id="KW-0804">Transcription</keyword>
<sequence>MVVSDHGPITVCVLGPIRAARGDVPIDLGGPRQRSVIARLAVARRHVVSTDRLIDDLWEGEPPPKALATLQVHVSHLRRALEPERQRRSAATILVSAAPGYALALDDDAVDAWAFEELVGQARSAENPTVRRDLLTQALARWAGPAYAEVADASWAAPEIIRLDGLRLVAFESKADADLELGQAGALVPDLERHFHDHPTREDAVRLLSLALYRSGRQADALAVLRRARAHLADELGLDPGPELRELEAAMLAQAPSLSLPTPPVRVTRAAPPPTASIAEDHRSPELRRVLGAIEGRTTAGVVWVGGEAGAGKTTLAEAVTEHLRTRGWQSAWGRCPEVDGAPPAWAWSEVVRVLPVRDDPALAALRADQPTEGGPGDAFWLARAVAAQVADAAAHAPVLIVLDDVHRADGLTLQLLRRLVDEVAQLPVVVLATYRSSEADEQLAATRAALAVTTTHHEALTGLDDAGIGRLARSSGLPLVDAEVIALLRERTGGNPLFVRELARLMAAEGLASARGSVPTGVGDVLRRRIARLPGPSVTVLRQAAVLGREVDVDLLAEVAGRDPDEVIDALETAVLAGLLDEPAPGRVRFAHALVRDTLYADTPVLRRTRLHAAALATLSEQHADAATLAHHAVASAGTANARSAIGYVIAAARAAAALGASAEAAAHWATAVRLHDLAGAPADESLVELLLPSISAHARAGDTDTAREQQVAAVRIATRLGNSELLAAALSAWDAPLVWRVRDQSRQNPELLRPLLALLDPASGTSLLPSVRTTLLIALFREVEGEDDDLALQASAEALGLARASDDPRRLCEALNARAYAALGPDLIDERDNLAAELHAVAERAGLVEYQAVAHWLLFLAAAARTDLKLAKGHVDQAVALSSTGQFAHLLGVFGIFSAALLVLAGRLDEGRERYEAVAARLAEAGLTNGAMMAMIGRFTVGFARGDLSSAVADAEWLHRAMPGILTEVVVLCLLDAGREPDARAAWQLRSPANSRDHYWLVVTALRAHAAARLGDVAEAVAARDALLPYAGRIAGLDSGSMPVGPVDDALAAVAELEGDVSRAARHRADAAAVRERVATELRALET</sequence>
<dbReference type="InterPro" id="IPR005158">
    <property type="entry name" value="BTAD"/>
</dbReference>
<dbReference type="EMBL" id="FRCS01000010">
    <property type="protein sequence ID" value="SHN44029.1"/>
    <property type="molecule type" value="Genomic_DNA"/>
</dbReference>
<dbReference type="GO" id="GO:0003677">
    <property type="term" value="F:DNA binding"/>
    <property type="evidence" value="ECO:0007669"/>
    <property type="project" value="UniProtKB-UniRule"/>
</dbReference>
<dbReference type="InterPro" id="IPR011990">
    <property type="entry name" value="TPR-like_helical_dom_sf"/>
</dbReference>
<evidence type="ECO:0000256" key="2">
    <source>
        <dbReference type="ARBA" id="ARBA00023015"/>
    </source>
</evidence>
<evidence type="ECO:0000313" key="8">
    <source>
        <dbReference type="Proteomes" id="UP000184440"/>
    </source>
</evidence>
<dbReference type="AlphaFoldDB" id="A0A1M7RD04"/>
<accession>A0A1M7RD04</accession>
<evidence type="ECO:0000256" key="3">
    <source>
        <dbReference type="ARBA" id="ARBA00023125"/>
    </source>
</evidence>
<feature type="domain" description="OmpR/PhoB-type" evidence="6">
    <location>
        <begin position="1"/>
        <end position="105"/>
    </location>
</feature>
<dbReference type="InterPro" id="IPR027417">
    <property type="entry name" value="P-loop_NTPase"/>
</dbReference>
<organism evidence="7 8">
    <name type="scientific">Cryptosporangium aurantiacum</name>
    <dbReference type="NCBI Taxonomy" id="134849"/>
    <lineage>
        <taxon>Bacteria</taxon>
        <taxon>Bacillati</taxon>
        <taxon>Actinomycetota</taxon>
        <taxon>Actinomycetes</taxon>
        <taxon>Cryptosporangiales</taxon>
        <taxon>Cryptosporangiaceae</taxon>
        <taxon>Cryptosporangium</taxon>
    </lineage>
</organism>
<feature type="DNA-binding region" description="OmpR/PhoB-type" evidence="5">
    <location>
        <begin position="1"/>
        <end position="105"/>
    </location>
</feature>
<proteinExistence type="inferred from homology"/>
<keyword evidence="3 5" id="KW-0238">DNA-binding</keyword>
<dbReference type="PANTHER" id="PTHR35807">
    <property type="entry name" value="TRANSCRIPTIONAL REGULATOR REDD-RELATED"/>
    <property type="match status" value="1"/>
</dbReference>